<reference evidence="2 3" key="1">
    <citation type="journal article" date="2014" name="Am. J. Bot.">
        <title>Genome assembly and annotation for red clover (Trifolium pratense; Fabaceae).</title>
        <authorList>
            <person name="Istvanek J."/>
            <person name="Jaros M."/>
            <person name="Krenek A."/>
            <person name="Repkova J."/>
        </authorList>
    </citation>
    <scope>NUCLEOTIDE SEQUENCE [LARGE SCALE GENOMIC DNA]</scope>
    <source>
        <strain evidence="3">cv. Tatra</strain>
        <tissue evidence="2">Young leaves</tissue>
    </source>
</reference>
<dbReference type="STRING" id="57577.A0A2K3JZT0"/>
<evidence type="ECO:0000256" key="1">
    <source>
        <dbReference type="SAM" id="MobiDB-lite"/>
    </source>
</evidence>
<proteinExistence type="predicted"/>
<dbReference type="Proteomes" id="UP000236291">
    <property type="component" value="Unassembled WGS sequence"/>
</dbReference>
<evidence type="ECO:0000313" key="3">
    <source>
        <dbReference type="Proteomes" id="UP000236291"/>
    </source>
</evidence>
<comment type="caution">
    <text evidence="2">The sequence shown here is derived from an EMBL/GenBank/DDBJ whole genome shotgun (WGS) entry which is preliminary data.</text>
</comment>
<feature type="compositionally biased region" description="Polar residues" evidence="1">
    <location>
        <begin position="51"/>
        <end position="60"/>
    </location>
</feature>
<gene>
    <name evidence="2" type="ORF">L195_g059731</name>
</gene>
<keyword evidence="2" id="KW-0689">Ribosomal protein</keyword>
<dbReference type="AlphaFoldDB" id="A0A2K3JZT0"/>
<evidence type="ECO:0000313" key="2">
    <source>
        <dbReference type="EMBL" id="PNX59522.1"/>
    </source>
</evidence>
<dbReference type="GO" id="GO:0005840">
    <property type="term" value="C:ribosome"/>
    <property type="evidence" value="ECO:0007669"/>
    <property type="project" value="UniProtKB-KW"/>
</dbReference>
<name>A0A2K3JZT0_TRIPR</name>
<reference evidence="2 3" key="2">
    <citation type="journal article" date="2017" name="Front. Plant Sci.">
        <title>Gene Classification and Mining of Molecular Markers Useful in Red Clover (Trifolium pratense) Breeding.</title>
        <authorList>
            <person name="Istvanek J."/>
            <person name="Dluhosova J."/>
            <person name="Dluhos P."/>
            <person name="Patkova L."/>
            <person name="Nedelnik J."/>
            <person name="Repkova J."/>
        </authorList>
    </citation>
    <scope>NUCLEOTIDE SEQUENCE [LARGE SCALE GENOMIC DNA]</scope>
    <source>
        <strain evidence="3">cv. Tatra</strain>
        <tissue evidence="2">Young leaves</tissue>
    </source>
</reference>
<sequence>EDFAMMLWCIWKLQNEKIWEEIEQPADVSIRLAREQLQQWQGARTRPAKAHQQTSNNTIERWQPPQVGEVKCNVDAAIFNGLQRFGVGICTRDHCG</sequence>
<accession>A0A2K3JZT0</accession>
<protein>
    <submittedName>
        <fullName evidence="2">60S ribosomal protein l23</fullName>
    </submittedName>
</protein>
<dbReference type="PANTHER" id="PTHR47074">
    <property type="entry name" value="BNAC02G40300D PROTEIN"/>
    <property type="match status" value="1"/>
</dbReference>
<feature type="non-terminal residue" evidence="2">
    <location>
        <position position="1"/>
    </location>
</feature>
<organism evidence="2 3">
    <name type="scientific">Trifolium pratense</name>
    <name type="common">Red clover</name>
    <dbReference type="NCBI Taxonomy" id="57577"/>
    <lineage>
        <taxon>Eukaryota</taxon>
        <taxon>Viridiplantae</taxon>
        <taxon>Streptophyta</taxon>
        <taxon>Embryophyta</taxon>
        <taxon>Tracheophyta</taxon>
        <taxon>Spermatophyta</taxon>
        <taxon>Magnoliopsida</taxon>
        <taxon>eudicotyledons</taxon>
        <taxon>Gunneridae</taxon>
        <taxon>Pentapetalae</taxon>
        <taxon>rosids</taxon>
        <taxon>fabids</taxon>
        <taxon>Fabales</taxon>
        <taxon>Fabaceae</taxon>
        <taxon>Papilionoideae</taxon>
        <taxon>50 kb inversion clade</taxon>
        <taxon>NPAAA clade</taxon>
        <taxon>Hologalegina</taxon>
        <taxon>IRL clade</taxon>
        <taxon>Trifolieae</taxon>
        <taxon>Trifolium</taxon>
    </lineage>
</organism>
<keyword evidence="2" id="KW-0687">Ribonucleoprotein</keyword>
<dbReference type="EMBL" id="ASHM01132383">
    <property type="protein sequence ID" value="PNX59522.1"/>
    <property type="molecule type" value="Genomic_DNA"/>
</dbReference>
<dbReference type="InterPro" id="IPR052929">
    <property type="entry name" value="RNase_H-like_EbsB-rel"/>
</dbReference>
<feature type="region of interest" description="Disordered" evidence="1">
    <location>
        <begin position="41"/>
        <end position="62"/>
    </location>
</feature>
<dbReference type="PANTHER" id="PTHR47074:SF48">
    <property type="entry name" value="POLYNUCLEOTIDYL TRANSFERASE, RIBONUCLEASE H-LIKE SUPERFAMILY PROTEIN"/>
    <property type="match status" value="1"/>
</dbReference>